<organism evidence="3 4">
    <name type="scientific">Fuerstiella marisgermanici</name>
    <dbReference type="NCBI Taxonomy" id="1891926"/>
    <lineage>
        <taxon>Bacteria</taxon>
        <taxon>Pseudomonadati</taxon>
        <taxon>Planctomycetota</taxon>
        <taxon>Planctomycetia</taxon>
        <taxon>Planctomycetales</taxon>
        <taxon>Planctomycetaceae</taxon>
        <taxon>Fuerstiella</taxon>
    </lineage>
</organism>
<protein>
    <recommendedName>
        <fullName evidence="2">AB hydrolase-1 domain-containing protein</fullName>
    </recommendedName>
</protein>
<dbReference type="SUPFAM" id="SSF53474">
    <property type="entry name" value="alpha/beta-Hydrolases"/>
    <property type="match status" value="1"/>
</dbReference>
<dbReference type="EMBL" id="CP017641">
    <property type="protein sequence ID" value="APZ93120.1"/>
    <property type="molecule type" value="Genomic_DNA"/>
</dbReference>
<dbReference type="PANTHER" id="PTHR37946">
    <property type="entry name" value="SLL1969 PROTEIN"/>
    <property type="match status" value="1"/>
</dbReference>
<reference evidence="3 4" key="1">
    <citation type="journal article" date="2016" name="Front. Microbiol.">
        <title>Fuerstia marisgermanicae gen. nov., sp. nov., an Unusual Member of the Phylum Planctomycetes from the German Wadden Sea.</title>
        <authorList>
            <person name="Kohn T."/>
            <person name="Heuer A."/>
            <person name="Jogler M."/>
            <person name="Vollmers J."/>
            <person name="Boedeker C."/>
            <person name="Bunk B."/>
            <person name="Rast P."/>
            <person name="Borchert D."/>
            <person name="Glockner I."/>
            <person name="Freese H.M."/>
            <person name="Klenk H.P."/>
            <person name="Overmann J."/>
            <person name="Kaster A.K."/>
            <person name="Rohde M."/>
            <person name="Wiegand S."/>
            <person name="Jogler C."/>
        </authorList>
    </citation>
    <scope>NUCLEOTIDE SEQUENCE [LARGE SCALE GENOMIC DNA]</scope>
    <source>
        <strain evidence="3 4">NH11</strain>
    </source>
</reference>
<evidence type="ECO:0000313" key="4">
    <source>
        <dbReference type="Proteomes" id="UP000187735"/>
    </source>
</evidence>
<dbReference type="OrthoDB" id="556502at2"/>
<sequence length="366" mass="39638">MSKRFEVPVDITTAGGRLSSATANTWRLGAFACVVFLSCSEIPVMSDEQKPAVPPSDVVQPTAEPQSSGSTYPGGIFTMGGRQLWGDVAFFRGWRIQHNVLTGRYRLLDAADFRHESGSLAECEHKLKTIRNELNLPDMDGNAVLLIHGIGRSSKCFSGMAKSLRNDGYVVVPFEYPSTRVSIPTSADYLRSVVQSLEGIDRIDVVCHSMGGLLLRTYLSQHKAPRFRRAVLLGVPNNGAEMADMLKNNPLFKAVLGPAGQQLVTDDEGLIRQLPSPDFEFGVVAGGRNGPKGYNPLLPGDNDSTVTVASTRLSGATDFLLLPVIHSFLMTDARSIAATRHFLKHGTFVADRPAQPITGEGVEVVE</sequence>
<dbReference type="InterPro" id="IPR029058">
    <property type="entry name" value="AB_hydrolase_fold"/>
</dbReference>
<dbReference type="Gene3D" id="3.40.50.1820">
    <property type="entry name" value="alpha/beta hydrolase"/>
    <property type="match status" value="1"/>
</dbReference>
<accession>A0A1P8WGF4</accession>
<evidence type="ECO:0000313" key="3">
    <source>
        <dbReference type="EMBL" id="APZ93120.1"/>
    </source>
</evidence>
<feature type="domain" description="AB hydrolase-1" evidence="2">
    <location>
        <begin position="144"/>
        <end position="266"/>
    </location>
</feature>
<evidence type="ECO:0000256" key="1">
    <source>
        <dbReference type="SAM" id="MobiDB-lite"/>
    </source>
</evidence>
<evidence type="ECO:0000259" key="2">
    <source>
        <dbReference type="Pfam" id="PF12697"/>
    </source>
</evidence>
<proteinExistence type="predicted"/>
<dbReference type="PANTHER" id="PTHR37946:SF1">
    <property type="entry name" value="SLL1969 PROTEIN"/>
    <property type="match status" value="1"/>
</dbReference>
<dbReference type="AlphaFoldDB" id="A0A1P8WGF4"/>
<dbReference type="STRING" id="1891926.Fuma_02736"/>
<gene>
    <name evidence="3" type="ORF">Fuma_02736</name>
</gene>
<dbReference type="RefSeq" id="WP_083732037.1">
    <property type="nucleotide sequence ID" value="NZ_CP017641.1"/>
</dbReference>
<dbReference type="KEGG" id="fmr:Fuma_02736"/>
<dbReference type="InterPro" id="IPR000073">
    <property type="entry name" value="AB_hydrolase_1"/>
</dbReference>
<name>A0A1P8WGF4_9PLAN</name>
<dbReference type="Proteomes" id="UP000187735">
    <property type="component" value="Chromosome"/>
</dbReference>
<keyword evidence="4" id="KW-1185">Reference proteome</keyword>
<feature type="region of interest" description="Disordered" evidence="1">
    <location>
        <begin position="48"/>
        <end position="71"/>
    </location>
</feature>
<dbReference type="Pfam" id="PF12697">
    <property type="entry name" value="Abhydrolase_6"/>
    <property type="match status" value="1"/>
</dbReference>